<proteinExistence type="inferred from homology"/>
<dbReference type="PANTHER" id="PTHR30290">
    <property type="entry name" value="PERIPLASMIC BINDING COMPONENT OF ABC TRANSPORTER"/>
    <property type="match status" value="1"/>
</dbReference>
<keyword evidence="4" id="KW-0472">Membrane</keyword>
<dbReference type="InterPro" id="IPR000914">
    <property type="entry name" value="SBP_5_dom"/>
</dbReference>
<evidence type="ECO:0000313" key="7">
    <source>
        <dbReference type="Proteomes" id="UP000067434"/>
    </source>
</evidence>
<keyword evidence="2" id="KW-0813">Transport</keyword>
<dbReference type="EMBL" id="CP009961">
    <property type="protein sequence ID" value="AKG38109.1"/>
    <property type="molecule type" value="Genomic_DNA"/>
</dbReference>
<protein>
    <submittedName>
        <fullName evidence="6">ABC transporter substrate-binding protein</fullName>
    </submittedName>
</protein>
<dbReference type="OrthoDB" id="194307at2157"/>
<dbReference type="AlphaFoldDB" id="A0A0F7FH00"/>
<feature type="domain" description="Solute-binding protein family 5" evidence="5">
    <location>
        <begin position="28"/>
        <end position="267"/>
    </location>
</feature>
<accession>A0A0F7FH00</accession>
<evidence type="ECO:0000256" key="1">
    <source>
        <dbReference type="ARBA" id="ARBA00005695"/>
    </source>
</evidence>
<dbReference type="GeneID" id="25400710"/>
<dbReference type="HOGENOM" id="CLU_010991_1_0_2"/>
<dbReference type="Gene3D" id="3.10.105.10">
    <property type="entry name" value="Dipeptide-binding Protein, Domain 3"/>
    <property type="match status" value="1"/>
</dbReference>
<dbReference type="Proteomes" id="UP000067434">
    <property type="component" value="Chromosome"/>
</dbReference>
<dbReference type="Pfam" id="PF00496">
    <property type="entry name" value="SBP_bac_5"/>
    <property type="match status" value="1"/>
</dbReference>
<keyword evidence="3" id="KW-0732">Signal</keyword>
<sequence>MKNKVALVIVLLLALSILLPLLRAQPQGPWVDEVDFFAEKDPAKVIDMLSKGDMQIYFSDIRADPALMQKIKSDPNLKYTYSYGLYFDLTFNPVGPEFPATGKLNPFSDPRIREAMNWLIDRNYIANEIMGGLAVPKWLPIVNVFPDYARIADTAKSLEAKYSYDFDKAKAVIFEEMSKLGATFKDGKWYYKGSPVEITILIRTEDQRKQIGDYVADQLQKLGFTVIRRYGTSRDLAPLWIRGNPADGKWNIYTGGWITTAVERDSASNFGFFYTPLASYMGPLWQAYKPDPIFYEVATKLWNGQFTSMEERTQLIAKAAELALKDSVRIWLVDQIVPWVYRKEVQCASDFSAGFDNNLWPMTLRYVGKEGGTIKAGMREVLVDPWNPVAGTNWVYDSVLLMAVDDYAYRTNPYTGLQMANRLVKAEVYALKGIVTQSSSDWLKLTFVDKVEVPADAWYAYDVKTGKVITSGEAGVKYAQVKIVANYGDVLGKIKYHDGTTMTLADWLIGWPLTFARVDPSSPLYDKSAIASFQQWRDMMRGWRIVSTSPLVIEYYVNYTALDAEAIVFSFAGWPSNPWHMLAIGIRAEEKGLLAFSADKAGEMNVEWMNYIGGPSLDILSKMLSEAQSEGYIPFKAFMSNYVKPDEVNARYTALKNWYQAHGHFYVSAGPFYLDKVDYNAHIAVLKANRNFPDKADRWSFLATPPIPEVSVKVPDIVVPGAEATFTLNINVGGKPYPTGRIDFVKYMVLDAQGNVYAKGVATPQADGVWIVKLSGEDTGKLTPGSYRILTITLSKDVATPVLVEKPFTVTSQIAYFQTLLTQVQSSLESKLGSLQAGITDVNNKVNNLSSRVSGIESTLNMALALSVVSLLLAIVALAMGLRKPKTVEKTSQEATQVKS</sequence>
<dbReference type="SUPFAM" id="SSF53850">
    <property type="entry name" value="Periplasmic binding protein-like II"/>
    <property type="match status" value="1"/>
</dbReference>
<reference evidence="6 7" key="1">
    <citation type="journal article" date="2015" name="Stand. Genomic Sci.">
        <title>Complete genome sequence of and proposal of Thermofilum uzonense sp. nov. a novel hyperthermophilic crenarchaeon and emended description of the genus Thermofilum.</title>
        <authorList>
            <person name="Toshchakov S.V."/>
            <person name="Korzhenkov A.A."/>
            <person name="Samarov N.I."/>
            <person name="Mazunin I.O."/>
            <person name="Mozhey O.I."/>
            <person name="Shmyr I.S."/>
            <person name="Derbikova K.S."/>
            <person name="Taranov E.A."/>
            <person name="Dominova I.N."/>
            <person name="Bonch-Osmolovskaya E.A."/>
            <person name="Patrushev M.V."/>
            <person name="Podosokorskaya O.A."/>
            <person name="Kublanov I.V."/>
        </authorList>
    </citation>
    <scope>NUCLEOTIDE SEQUENCE [LARGE SCALE GENOMIC DNA]</scope>
    <source>
        <strain evidence="6 7">1807-2</strain>
    </source>
</reference>
<keyword evidence="4" id="KW-0812">Transmembrane</keyword>
<evidence type="ECO:0000256" key="4">
    <source>
        <dbReference type="SAM" id="Phobius"/>
    </source>
</evidence>
<dbReference type="RefSeq" id="WP_052883439.1">
    <property type="nucleotide sequence ID" value="NZ_CP009961.1"/>
</dbReference>
<dbReference type="InterPro" id="IPR039424">
    <property type="entry name" value="SBP_5"/>
</dbReference>
<feature type="transmembrane region" description="Helical" evidence="4">
    <location>
        <begin position="860"/>
        <end position="882"/>
    </location>
</feature>
<keyword evidence="4" id="KW-1133">Transmembrane helix</keyword>
<dbReference type="GO" id="GO:1904680">
    <property type="term" value="F:peptide transmembrane transporter activity"/>
    <property type="evidence" value="ECO:0007669"/>
    <property type="project" value="TreeGrafter"/>
</dbReference>
<name>A0A0F7FH00_9CREN</name>
<keyword evidence="7" id="KW-1185">Reference proteome</keyword>
<evidence type="ECO:0000313" key="6">
    <source>
        <dbReference type="EMBL" id="AKG38109.1"/>
    </source>
</evidence>
<dbReference type="PATRIC" id="fig|1550241.5.peg.148"/>
<evidence type="ECO:0000256" key="3">
    <source>
        <dbReference type="ARBA" id="ARBA00022729"/>
    </source>
</evidence>
<evidence type="ECO:0000256" key="2">
    <source>
        <dbReference type="ARBA" id="ARBA00022448"/>
    </source>
</evidence>
<organism evidence="6 7">
    <name type="scientific">Infirmifilum uzonense</name>
    <dbReference type="NCBI Taxonomy" id="1550241"/>
    <lineage>
        <taxon>Archaea</taxon>
        <taxon>Thermoproteota</taxon>
        <taxon>Thermoprotei</taxon>
        <taxon>Thermofilales</taxon>
        <taxon>Thermofilaceae</taxon>
        <taxon>Infirmifilum</taxon>
    </lineage>
</organism>
<dbReference type="STRING" id="1550241.MA03_00725"/>
<dbReference type="PANTHER" id="PTHR30290:SF9">
    <property type="entry name" value="OLIGOPEPTIDE-BINDING PROTEIN APPA"/>
    <property type="match status" value="1"/>
</dbReference>
<evidence type="ECO:0000259" key="5">
    <source>
        <dbReference type="Pfam" id="PF00496"/>
    </source>
</evidence>
<dbReference type="GO" id="GO:0015833">
    <property type="term" value="P:peptide transport"/>
    <property type="evidence" value="ECO:0007669"/>
    <property type="project" value="TreeGrafter"/>
</dbReference>
<gene>
    <name evidence="6" type="ORF">MA03_00725</name>
</gene>
<comment type="similarity">
    <text evidence="1">Belongs to the bacterial solute-binding protein 5 family.</text>
</comment>
<dbReference type="KEGG" id="thf:MA03_00725"/>